<evidence type="ECO:0000313" key="7">
    <source>
        <dbReference type="Ensembl" id="ENSAPOP00000006066.1"/>
    </source>
</evidence>
<sequence>MHGLFANGVLAALLLSGALADHHHHHHNHGSGHSHEGKTNFHKLSRPNADFAFALYRNLNAKTNVGKNIFYSPLGISTVLSMVSAGAGGDTHSQLCSTLGYGALNQSQVNEGYENLFHMLGHSQENQKLDVGNAVAVRTGFSPLESFLKEIKHYYSESQSTVSLRQSYTDAVVVVYLLVRVYLCRTADFHVDDTTKVQVDMMKRTGYYNIYHDADNHTTIIMLPYKGTTSMMIVLPDEGKMKEVEGFISKEHLRHWRNSVSEEYIDLYLPKFSISVCACLRDTLKELGITNAFEDNADFSGISNETKSKVSKVSHRTSLSVTEMGTEASAISIAELIYLMLPPSVTIDRPFLVFIMERSTRSILFMGKISNPTLM</sequence>
<evidence type="ECO:0000256" key="5">
    <source>
        <dbReference type="SAM" id="SignalP"/>
    </source>
</evidence>
<dbReference type="FunFam" id="2.10.310.10:FF:000001">
    <property type="entry name" value="Serpin family A member 1"/>
    <property type="match status" value="1"/>
</dbReference>
<protein>
    <submittedName>
        <fullName evidence="7">Alpha-1-antitrypsin homolog</fullName>
    </submittedName>
</protein>
<dbReference type="Gene3D" id="3.30.497.10">
    <property type="entry name" value="Antithrombin, subunit I, domain 2"/>
    <property type="match status" value="2"/>
</dbReference>
<dbReference type="Gene3D" id="2.10.310.10">
    <property type="entry name" value="Serpins superfamily"/>
    <property type="match status" value="1"/>
</dbReference>
<feature type="signal peptide" evidence="5">
    <location>
        <begin position="1"/>
        <end position="20"/>
    </location>
</feature>
<proteinExistence type="inferred from homology"/>
<dbReference type="SMART" id="SM00093">
    <property type="entry name" value="SERPIN"/>
    <property type="match status" value="1"/>
</dbReference>
<dbReference type="SUPFAM" id="SSF56574">
    <property type="entry name" value="Serpins"/>
    <property type="match status" value="1"/>
</dbReference>
<dbReference type="Proteomes" id="UP000257200">
    <property type="component" value="Unplaced"/>
</dbReference>
<reference evidence="7" key="2">
    <citation type="submission" date="2025-09" db="UniProtKB">
        <authorList>
            <consortium name="Ensembl"/>
        </authorList>
    </citation>
    <scope>IDENTIFICATION</scope>
</reference>
<dbReference type="InterPro" id="IPR036186">
    <property type="entry name" value="Serpin_sf"/>
</dbReference>
<dbReference type="Gene3D" id="2.30.39.10">
    <property type="entry name" value="Alpha-1-antitrypsin, domain 1"/>
    <property type="match status" value="1"/>
</dbReference>
<dbReference type="AlphaFoldDB" id="A0A3Q1EN15"/>
<evidence type="ECO:0000256" key="2">
    <source>
        <dbReference type="ARBA" id="ARBA00022729"/>
    </source>
</evidence>
<dbReference type="Pfam" id="PF00079">
    <property type="entry name" value="Serpin"/>
    <property type="match status" value="2"/>
</dbReference>
<reference evidence="7" key="1">
    <citation type="submission" date="2025-08" db="UniProtKB">
        <authorList>
            <consortium name="Ensembl"/>
        </authorList>
    </citation>
    <scope>IDENTIFICATION</scope>
</reference>
<accession>A0A3Q1EN15</accession>
<dbReference type="PANTHER" id="PTHR11461">
    <property type="entry name" value="SERINE PROTEASE INHIBITOR, SERPIN"/>
    <property type="match status" value="1"/>
</dbReference>
<comment type="similarity">
    <text evidence="1 4">Belongs to the serpin family.</text>
</comment>
<organism evidence="7 8">
    <name type="scientific">Acanthochromis polyacanthus</name>
    <name type="common">spiny chromis</name>
    <dbReference type="NCBI Taxonomy" id="80966"/>
    <lineage>
        <taxon>Eukaryota</taxon>
        <taxon>Metazoa</taxon>
        <taxon>Chordata</taxon>
        <taxon>Craniata</taxon>
        <taxon>Vertebrata</taxon>
        <taxon>Euteleostomi</taxon>
        <taxon>Actinopterygii</taxon>
        <taxon>Neopterygii</taxon>
        <taxon>Teleostei</taxon>
        <taxon>Neoteleostei</taxon>
        <taxon>Acanthomorphata</taxon>
        <taxon>Ovalentaria</taxon>
        <taxon>Pomacentridae</taxon>
        <taxon>Acanthochromis</taxon>
    </lineage>
</organism>
<feature type="domain" description="Serpin" evidence="6">
    <location>
        <begin position="53"/>
        <end position="372"/>
    </location>
</feature>
<dbReference type="GeneTree" id="ENSGT00940000160877"/>
<evidence type="ECO:0000256" key="1">
    <source>
        <dbReference type="ARBA" id="ARBA00009500"/>
    </source>
</evidence>
<dbReference type="InterPro" id="IPR023796">
    <property type="entry name" value="Serpin_dom"/>
</dbReference>
<feature type="chain" id="PRO_5018686040" evidence="5">
    <location>
        <begin position="21"/>
        <end position="375"/>
    </location>
</feature>
<keyword evidence="3" id="KW-0325">Glycoprotein</keyword>
<evidence type="ECO:0000256" key="4">
    <source>
        <dbReference type="RuleBase" id="RU000411"/>
    </source>
</evidence>
<keyword evidence="8" id="KW-1185">Reference proteome</keyword>
<dbReference type="InterPro" id="IPR042178">
    <property type="entry name" value="Serpin_sf_1"/>
</dbReference>
<dbReference type="PANTHER" id="PTHR11461:SF363">
    <property type="entry name" value="SERINE (OR CYSTEINE) PROTEINASE INHIBITOR, CLADE A (ALPHA-1 ANTIPROTEINASE, ANTITRYPSIN), MEMBER 1, LIKE PRECURSOR-RELATED"/>
    <property type="match status" value="1"/>
</dbReference>
<keyword evidence="2 5" id="KW-0732">Signal</keyword>
<evidence type="ECO:0000259" key="6">
    <source>
        <dbReference type="SMART" id="SM00093"/>
    </source>
</evidence>
<dbReference type="InterPro" id="IPR023795">
    <property type="entry name" value="Serpin_CS"/>
</dbReference>
<dbReference type="InterPro" id="IPR042185">
    <property type="entry name" value="Serpin_sf_2"/>
</dbReference>
<dbReference type="GO" id="GO:0005615">
    <property type="term" value="C:extracellular space"/>
    <property type="evidence" value="ECO:0007669"/>
    <property type="project" value="InterPro"/>
</dbReference>
<name>A0A3Q1EN15_9TELE</name>
<dbReference type="PROSITE" id="PS00284">
    <property type="entry name" value="SERPIN"/>
    <property type="match status" value="1"/>
</dbReference>
<dbReference type="GO" id="GO:0004867">
    <property type="term" value="F:serine-type endopeptidase inhibitor activity"/>
    <property type="evidence" value="ECO:0007669"/>
    <property type="project" value="InterPro"/>
</dbReference>
<dbReference type="InterPro" id="IPR000215">
    <property type="entry name" value="Serpin_fam"/>
</dbReference>
<dbReference type="FunFam" id="2.30.39.10:FF:000003">
    <property type="entry name" value="alpha-1-antitrypsin isoform X1"/>
    <property type="match status" value="1"/>
</dbReference>
<dbReference type="Ensembl" id="ENSAPOT00000007290.1">
    <property type="protein sequence ID" value="ENSAPOP00000006066.1"/>
    <property type="gene ID" value="ENSAPOG00000007902.1"/>
</dbReference>
<evidence type="ECO:0000313" key="8">
    <source>
        <dbReference type="Proteomes" id="UP000257200"/>
    </source>
</evidence>
<evidence type="ECO:0000256" key="3">
    <source>
        <dbReference type="ARBA" id="ARBA00023180"/>
    </source>
</evidence>